<dbReference type="Proteomes" id="UP000198282">
    <property type="component" value="Unassembled WGS sequence"/>
</dbReference>
<evidence type="ECO:0000313" key="1">
    <source>
        <dbReference type="EMBL" id="SNS47240.1"/>
    </source>
</evidence>
<gene>
    <name evidence="1" type="ORF">SAMN05216276_101030</name>
</gene>
<name>A0A239ER65_9ACTN</name>
<dbReference type="AlphaFoldDB" id="A0A239ER65"/>
<dbReference type="EMBL" id="FZOD01000010">
    <property type="protein sequence ID" value="SNS47240.1"/>
    <property type="molecule type" value="Genomic_DNA"/>
</dbReference>
<keyword evidence="2" id="KW-1185">Reference proteome</keyword>
<reference evidence="1 2" key="1">
    <citation type="submission" date="2017-06" db="EMBL/GenBank/DDBJ databases">
        <authorList>
            <person name="Kim H.J."/>
            <person name="Triplett B.A."/>
        </authorList>
    </citation>
    <scope>NUCLEOTIDE SEQUENCE [LARGE SCALE GENOMIC DNA]</scope>
    <source>
        <strain evidence="1 2">CGMCC 4.2132</strain>
    </source>
</reference>
<keyword evidence="1" id="KW-0645">Protease</keyword>
<dbReference type="GO" id="GO:0006508">
    <property type="term" value="P:proteolysis"/>
    <property type="evidence" value="ECO:0007669"/>
    <property type="project" value="UniProtKB-KW"/>
</dbReference>
<organism evidence="1 2">
    <name type="scientific">Streptosporangium subroseum</name>
    <dbReference type="NCBI Taxonomy" id="106412"/>
    <lineage>
        <taxon>Bacteria</taxon>
        <taxon>Bacillati</taxon>
        <taxon>Actinomycetota</taxon>
        <taxon>Actinomycetes</taxon>
        <taxon>Streptosporangiales</taxon>
        <taxon>Streptosporangiaceae</taxon>
        <taxon>Streptosporangium</taxon>
    </lineage>
</organism>
<dbReference type="GO" id="GO:0008237">
    <property type="term" value="F:metallopeptidase activity"/>
    <property type="evidence" value="ECO:0007669"/>
    <property type="project" value="UniProtKB-KW"/>
</dbReference>
<keyword evidence="1" id="KW-0482">Metalloprotease</keyword>
<protein>
    <submittedName>
        <fullName evidence="1">Predicted metalloprotease</fullName>
    </submittedName>
</protein>
<keyword evidence="1" id="KW-0378">Hydrolase</keyword>
<evidence type="ECO:0000313" key="2">
    <source>
        <dbReference type="Proteomes" id="UP000198282"/>
    </source>
</evidence>
<sequence length="240" mass="26208">MADAAAYPIRDAPTLTDNSLYGSGKIKTSTCSGGAISTESSAAAKRTLTALWRCLNTSWSAHFKRAKLPFTPAKLVVITKPTRFCGKSVKDARDSAYCRATKTAAMVVDKKYYLGIREIYPFQSVSELYGEHLQHIIGITDSARETPYDSEAESLEQNRRWSLQGDCLGAVSLRSVWKTAGRGSEGWPAMLKLMKENGDPGSGPRYWGKGANIVYWSDRGFKSGDPGSCNTWKASSARVA</sequence>
<proteinExistence type="predicted"/>
<accession>A0A239ER65</accession>